<dbReference type="EMBL" id="QFGA01000002">
    <property type="protein sequence ID" value="TEB05895.1"/>
    <property type="molecule type" value="Genomic_DNA"/>
</dbReference>
<dbReference type="Proteomes" id="UP000298324">
    <property type="component" value="Unassembled WGS sequence"/>
</dbReference>
<evidence type="ECO:0000313" key="1">
    <source>
        <dbReference type="EMBL" id="TEB05895.1"/>
    </source>
</evidence>
<keyword evidence="2" id="KW-1185">Reference proteome</keyword>
<accession>A0A4Y7RA84</accession>
<dbReference type="NCBIfam" id="NF041239">
    <property type="entry name" value="Moor_selen_rel"/>
    <property type="match status" value="1"/>
</dbReference>
<name>A0A4Y7RA84_9FIRM</name>
<dbReference type="AlphaFoldDB" id="A0A4Y7RA84"/>
<sequence>MIKIEFTDDAKDYIRKKNADSITVDMMSFYYGGQYNEPVVSHGKPTSPQNYDLVVVNGIKVYIFKGAETEPDGITISVAEGNQRLHVAGVGL</sequence>
<evidence type="ECO:0000313" key="2">
    <source>
        <dbReference type="Proteomes" id="UP000298324"/>
    </source>
</evidence>
<organism evidence="1 2">
    <name type="scientific">Pelotomaculum schinkii</name>
    <dbReference type="NCBI Taxonomy" id="78350"/>
    <lineage>
        <taxon>Bacteria</taxon>
        <taxon>Bacillati</taxon>
        <taxon>Bacillota</taxon>
        <taxon>Clostridia</taxon>
        <taxon>Eubacteriales</taxon>
        <taxon>Desulfotomaculaceae</taxon>
        <taxon>Pelotomaculum</taxon>
    </lineage>
</organism>
<reference evidence="1 2" key="1">
    <citation type="journal article" date="2018" name="Environ. Microbiol.">
        <title>Novel energy conservation strategies and behaviour of Pelotomaculum schinkii driving syntrophic propionate catabolism.</title>
        <authorList>
            <person name="Hidalgo-Ahumada C.A.P."/>
            <person name="Nobu M.K."/>
            <person name="Narihiro T."/>
            <person name="Tamaki H."/>
            <person name="Liu W.T."/>
            <person name="Kamagata Y."/>
            <person name="Stams A.J.M."/>
            <person name="Imachi H."/>
            <person name="Sousa D.Z."/>
        </authorList>
    </citation>
    <scope>NUCLEOTIDE SEQUENCE [LARGE SCALE GENOMIC DNA]</scope>
    <source>
        <strain evidence="1 2">HH</strain>
    </source>
</reference>
<comment type="caution">
    <text evidence="1">The sequence shown here is derived from an EMBL/GenBank/DDBJ whole genome shotgun (WGS) entry which is preliminary data.</text>
</comment>
<protein>
    <submittedName>
        <fullName evidence="1">Uncharacterized protein</fullName>
    </submittedName>
</protein>
<dbReference type="InterPro" id="IPR049744">
    <property type="entry name" value="CC/Se_fam"/>
</dbReference>
<gene>
    <name evidence="1" type="ORF">Psch_02937</name>
</gene>
<dbReference type="RefSeq" id="WP_190258591.1">
    <property type="nucleotide sequence ID" value="NZ_QFGA01000002.1"/>
</dbReference>
<proteinExistence type="predicted"/>